<dbReference type="RefSeq" id="WP_303550277.1">
    <property type="nucleotide sequence ID" value="NZ_JAUOPG010000006.1"/>
</dbReference>
<dbReference type="Proteomes" id="UP001169862">
    <property type="component" value="Unassembled WGS sequence"/>
</dbReference>
<sequence>MPVKREYQTLTKRTRMMLDAPENTNVDFKREATGIKSSDLVAFANSPTGGTLLIGVDEYTSEDGLQRGKIVGCDVDDNARLMMINKATDCYPNVEIQIFIENLNGPPLMRVEVPSGHMRPYCSSRGEYTVRTEGRNRALYPEELLLIFMDREGDKFLTRFKTAVSQLEDKVGHINQSLSHDMGTVAQHIHDLDSQLQKTLGHVGRLTDSSKKRSRNLLQTLKDSHDSIEKLEQHLLAERQLVADNYQRDQQKRLASLESKLDVLLDRLEVPLRD</sequence>
<keyword evidence="2" id="KW-0067">ATP-binding</keyword>
<evidence type="ECO:0000313" key="3">
    <source>
        <dbReference type="Proteomes" id="UP001169862"/>
    </source>
</evidence>
<evidence type="ECO:0000313" key="2">
    <source>
        <dbReference type="EMBL" id="MDO6453894.1"/>
    </source>
</evidence>
<dbReference type="Gene3D" id="3.30.950.30">
    <property type="entry name" value="Schlafen, AAA domain"/>
    <property type="match status" value="1"/>
</dbReference>
<dbReference type="Pfam" id="PF04326">
    <property type="entry name" value="SLFN_AlbA_2"/>
    <property type="match status" value="1"/>
</dbReference>
<dbReference type="PANTHER" id="PTHR30595:SF6">
    <property type="entry name" value="SCHLAFEN ALBA-2 DOMAIN-CONTAINING PROTEIN"/>
    <property type="match status" value="1"/>
</dbReference>
<dbReference type="InterPro" id="IPR007421">
    <property type="entry name" value="Schlafen_AlbA_2_dom"/>
</dbReference>
<dbReference type="AlphaFoldDB" id="A0AAW7XLG8"/>
<comment type="caution">
    <text evidence="2">The sequence shown here is derived from an EMBL/GenBank/DDBJ whole genome shotgun (WGS) entry which is preliminary data.</text>
</comment>
<dbReference type="EMBL" id="JAUOPG010000006">
    <property type="protein sequence ID" value="MDO6453894.1"/>
    <property type="molecule type" value="Genomic_DNA"/>
</dbReference>
<reference evidence="2" key="1">
    <citation type="submission" date="2023-07" db="EMBL/GenBank/DDBJ databases">
        <title>Genome content predicts the carbon catabolic preferences of heterotrophic bacteria.</title>
        <authorList>
            <person name="Gralka M."/>
        </authorList>
    </citation>
    <scope>NUCLEOTIDE SEQUENCE</scope>
    <source>
        <strain evidence="2">I2M16</strain>
    </source>
</reference>
<dbReference type="PANTHER" id="PTHR30595">
    <property type="entry name" value="GLPR-RELATED TRANSCRIPTIONAL REPRESSOR"/>
    <property type="match status" value="1"/>
</dbReference>
<accession>A0AAW7XLG8</accession>
<feature type="domain" description="Schlafen AlbA-2" evidence="1">
    <location>
        <begin position="22"/>
        <end position="138"/>
    </location>
</feature>
<evidence type="ECO:0000259" key="1">
    <source>
        <dbReference type="Pfam" id="PF04326"/>
    </source>
</evidence>
<dbReference type="GO" id="GO:0005524">
    <property type="term" value="F:ATP binding"/>
    <property type="evidence" value="ECO:0007669"/>
    <property type="project" value="UniProtKB-KW"/>
</dbReference>
<proteinExistence type="predicted"/>
<organism evidence="2 3">
    <name type="scientific">Neptunomonas phycophila</name>
    <dbReference type="NCBI Taxonomy" id="1572645"/>
    <lineage>
        <taxon>Bacteria</taxon>
        <taxon>Pseudomonadati</taxon>
        <taxon>Pseudomonadota</taxon>
        <taxon>Gammaproteobacteria</taxon>
        <taxon>Oceanospirillales</taxon>
        <taxon>Oceanospirillaceae</taxon>
        <taxon>Neptunomonas</taxon>
    </lineage>
</organism>
<dbReference type="InterPro" id="IPR038461">
    <property type="entry name" value="Schlafen_AlbA_2_dom_sf"/>
</dbReference>
<name>A0AAW7XLG8_9GAMM</name>
<keyword evidence="2" id="KW-0547">Nucleotide-binding</keyword>
<gene>
    <name evidence="2" type="ORF">Q4490_09990</name>
</gene>
<protein>
    <submittedName>
        <fullName evidence="2">ATP-binding protein</fullName>
    </submittedName>
</protein>